<dbReference type="PANTHER" id="PTHR46094:SF1">
    <property type="entry name" value="INTEGRATOR COMPLEX SUBUNIT 9"/>
    <property type="match status" value="1"/>
</dbReference>
<evidence type="ECO:0000256" key="5">
    <source>
        <dbReference type="ARBA" id="ARBA00023242"/>
    </source>
</evidence>
<sequence length="654" mass="73324">MRIPNSSSMKLYVLSGQPSKPCYVLRFNHTTVMLDCGLDVSTLLHYLPVPLVHSEKFSKLPGWCPREVPASVKLDTELKECAGKVFLDGEPEFAIPEFDLVDMSEIDAILISNYHCMLALPYLTEYTNFRGIIYATDPTLYIGRQYMDEMVEYLSRSSKSVKATKWKQPNIISCLPYPLRDAVLPTMWRQCYNKHDIQACLSKVQTVGFNEHKDVFGALDVMAISSGFCLGSSNWVICSQYDKISYLSGSSTLTTHPRPMEQSALKNSDVLIMCCLTQTPTANPDTMIGEFCVNTALTLKNGGNVLVPCYSSGVVYDLLECLSGHLESMGLGGVPLYFVSPVADKSLAYSNIYAEWLSQDKQSKIYLPESPFPHAELIKTGRLQHFSSLHDGFSNEMRTPCVVFCGHPSLRFGDAVHLVELWGKSSANTVVFTEPDFPYLEALAPFQPLAMKVSYCPIDTSLSFAQANKLIKELKPLHLVLPKAYLSPPLMLHNRTDLVIDTDYAPLSFKRRDMVSIPVKRRYEKLDLHPELAATLLPTEVRPGIAVATVTGYLHARDNKYLLKAVEDTKDPNKLKNPTHLWGNLDVQEFVKKLKERGVTDIKVEDSPGGHIVLLQNDDTLIQIENGSTHVICQGNEQLRKHIRDILLTCLQKF</sequence>
<evidence type="ECO:0000256" key="4">
    <source>
        <dbReference type="ARBA" id="ARBA00022490"/>
    </source>
</evidence>
<dbReference type="InterPro" id="IPR001279">
    <property type="entry name" value="Metallo-B-lactamas"/>
</dbReference>
<dbReference type="PANTHER" id="PTHR46094">
    <property type="entry name" value="INTEGRATOR COMPLEX SUBUNIT 9"/>
    <property type="match status" value="1"/>
</dbReference>
<dbReference type="SUPFAM" id="SSF56281">
    <property type="entry name" value="Metallo-hydrolase/oxidoreductase"/>
    <property type="match status" value="1"/>
</dbReference>
<name>A0AAD9MSK4_9ANNE</name>
<reference evidence="7" key="1">
    <citation type="journal article" date="2023" name="Mol. Biol. Evol.">
        <title>Third-Generation Sequencing Reveals the Adaptive Role of the Epigenome in Three Deep-Sea Polychaetes.</title>
        <authorList>
            <person name="Perez M."/>
            <person name="Aroh O."/>
            <person name="Sun Y."/>
            <person name="Lan Y."/>
            <person name="Juniper S.K."/>
            <person name="Young C.R."/>
            <person name="Angers B."/>
            <person name="Qian P.Y."/>
        </authorList>
    </citation>
    <scope>NUCLEOTIDE SEQUENCE</scope>
    <source>
        <strain evidence="7">P08H-3</strain>
    </source>
</reference>
<feature type="domain" description="Beta-Casp" evidence="6">
    <location>
        <begin position="315"/>
        <end position="443"/>
    </location>
</feature>
<dbReference type="AlphaFoldDB" id="A0AAD9MSK4"/>
<evidence type="ECO:0000256" key="2">
    <source>
        <dbReference type="ARBA" id="ARBA00004496"/>
    </source>
</evidence>
<proteinExistence type="inferred from homology"/>
<evidence type="ECO:0000256" key="3">
    <source>
        <dbReference type="ARBA" id="ARBA00006861"/>
    </source>
</evidence>
<dbReference type="Proteomes" id="UP001208570">
    <property type="component" value="Unassembled WGS sequence"/>
</dbReference>
<dbReference type="Gene3D" id="3.40.50.10890">
    <property type="match status" value="1"/>
</dbReference>
<dbReference type="GO" id="GO:0032039">
    <property type="term" value="C:integrator complex"/>
    <property type="evidence" value="ECO:0007669"/>
    <property type="project" value="InterPro"/>
</dbReference>
<accession>A0AAD9MSK4</accession>
<evidence type="ECO:0000313" key="7">
    <source>
        <dbReference type="EMBL" id="KAK2143890.1"/>
    </source>
</evidence>
<dbReference type="SMART" id="SM01027">
    <property type="entry name" value="Beta-Casp"/>
    <property type="match status" value="1"/>
</dbReference>
<keyword evidence="8" id="KW-1185">Reference proteome</keyword>
<dbReference type="InterPro" id="IPR036866">
    <property type="entry name" value="RibonucZ/Hydroxyglut_hydro"/>
</dbReference>
<keyword evidence="4" id="KW-0963">Cytoplasm</keyword>
<dbReference type="Pfam" id="PF16661">
    <property type="entry name" value="Lactamase_B_6"/>
    <property type="match status" value="1"/>
</dbReference>
<evidence type="ECO:0000313" key="8">
    <source>
        <dbReference type="Proteomes" id="UP001208570"/>
    </source>
</evidence>
<dbReference type="InterPro" id="IPR027074">
    <property type="entry name" value="Integrator_9su"/>
</dbReference>
<dbReference type="InterPro" id="IPR048660">
    <property type="entry name" value="IntS9-like_C"/>
</dbReference>
<dbReference type="EMBL" id="JAODUP010000804">
    <property type="protein sequence ID" value="KAK2143890.1"/>
    <property type="molecule type" value="Genomic_DNA"/>
</dbReference>
<evidence type="ECO:0000259" key="6">
    <source>
        <dbReference type="SMART" id="SM01027"/>
    </source>
</evidence>
<comment type="subcellular location">
    <subcellularLocation>
        <location evidence="2">Cytoplasm</location>
    </subcellularLocation>
    <subcellularLocation>
        <location evidence="1">Nucleus</location>
    </subcellularLocation>
</comment>
<dbReference type="Pfam" id="PF21382">
    <property type="entry name" value="IntS9_C"/>
    <property type="match status" value="1"/>
</dbReference>
<dbReference type="Gene3D" id="3.60.15.10">
    <property type="entry name" value="Ribonuclease Z/Hydroxyacylglutathione hydrolase-like"/>
    <property type="match status" value="1"/>
</dbReference>
<protein>
    <recommendedName>
        <fullName evidence="6">Beta-Casp domain-containing protein</fullName>
    </recommendedName>
</protein>
<dbReference type="GO" id="GO:0034472">
    <property type="term" value="P:snRNA 3'-end processing"/>
    <property type="evidence" value="ECO:0007669"/>
    <property type="project" value="TreeGrafter"/>
</dbReference>
<gene>
    <name evidence="7" type="ORF">LSH36_804g00042</name>
</gene>
<evidence type="ECO:0000256" key="1">
    <source>
        <dbReference type="ARBA" id="ARBA00004123"/>
    </source>
</evidence>
<comment type="similarity">
    <text evidence="3">Belongs to the metallo-beta-lactamase superfamily. RNA-metabolizing metallo-beta-lactamase-like family. INTS9 subfamily.</text>
</comment>
<dbReference type="Pfam" id="PF10996">
    <property type="entry name" value="Beta-Casp"/>
    <property type="match status" value="1"/>
</dbReference>
<organism evidence="7 8">
    <name type="scientific">Paralvinella palmiformis</name>
    <dbReference type="NCBI Taxonomy" id="53620"/>
    <lineage>
        <taxon>Eukaryota</taxon>
        <taxon>Metazoa</taxon>
        <taxon>Spiralia</taxon>
        <taxon>Lophotrochozoa</taxon>
        <taxon>Annelida</taxon>
        <taxon>Polychaeta</taxon>
        <taxon>Sedentaria</taxon>
        <taxon>Canalipalpata</taxon>
        <taxon>Terebellida</taxon>
        <taxon>Terebelliformia</taxon>
        <taxon>Alvinellidae</taxon>
        <taxon>Paralvinella</taxon>
    </lineage>
</organism>
<dbReference type="InterPro" id="IPR022712">
    <property type="entry name" value="Beta_Casp"/>
</dbReference>
<dbReference type="GO" id="GO:0005737">
    <property type="term" value="C:cytoplasm"/>
    <property type="evidence" value="ECO:0007669"/>
    <property type="project" value="UniProtKB-SubCell"/>
</dbReference>
<keyword evidence="5" id="KW-0539">Nucleus</keyword>
<comment type="caution">
    <text evidence="7">The sequence shown here is derived from an EMBL/GenBank/DDBJ whole genome shotgun (WGS) entry which is preliminary data.</text>
</comment>